<dbReference type="AlphaFoldDB" id="A0A1H5S1B2"/>
<dbReference type="InterPro" id="IPR015422">
    <property type="entry name" value="PyrdxlP-dep_Trfase_small"/>
</dbReference>
<accession>A0A1H5S1B2</accession>
<sequence>MHFKPHFNIADDITYLNTPGNGLLPKDSLNWRQEWEQEFFDSRTDLRDKQVDFLANVKKTVASFFTSHVENTYLLPNFSFGYSTLIDLLPRDFRYVVLADEYPSLQYPIISRGLEHITVPVTVDVEEKLEAEIQRSHPDVLILSLVQYISGLKINLDFFKRIKQAYPDLVIIADGTQFLGTEPFNFQESGIDALGGSGYKWLLSGFGNGFMLLSEKLRSLLEDLLIGRPKPTVAMWQHKSVLDTFFEPGHQDNLSHGTLQKSMQWIQSIGLDTIQAHNRSVSEEAYKLFAERNLLLPIIQERSEKSFLINVQVDPACYPHIQQMGIKCFPRGTGIRIGIHVYNDIADIHRFVNILESIK</sequence>
<dbReference type="RefSeq" id="WP_103904787.1">
    <property type="nucleotide sequence ID" value="NZ_CP049246.1"/>
</dbReference>
<feature type="domain" description="Aminotransferase class V" evidence="2">
    <location>
        <begin position="127"/>
        <end position="315"/>
    </location>
</feature>
<dbReference type="Pfam" id="PF00266">
    <property type="entry name" value="Aminotran_5"/>
    <property type="match status" value="1"/>
</dbReference>
<name>A0A1H5S1B2_9SPHI</name>
<dbReference type="Gene3D" id="3.90.1150.10">
    <property type="entry name" value="Aspartate Aminotransferase, domain 1"/>
    <property type="match status" value="1"/>
</dbReference>
<dbReference type="GO" id="GO:0016829">
    <property type="term" value="F:lyase activity"/>
    <property type="evidence" value="ECO:0007669"/>
    <property type="project" value="UniProtKB-KW"/>
</dbReference>
<dbReference type="SUPFAM" id="SSF53383">
    <property type="entry name" value="PLP-dependent transferases"/>
    <property type="match status" value="1"/>
</dbReference>
<dbReference type="InterPro" id="IPR015421">
    <property type="entry name" value="PyrdxlP-dep_Trfase_major"/>
</dbReference>
<dbReference type="InterPro" id="IPR000192">
    <property type="entry name" value="Aminotrans_V_dom"/>
</dbReference>
<keyword evidence="4" id="KW-1185">Reference proteome</keyword>
<evidence type="ECO:0000259" key="2">
    <source>
        <dbReference type="Pfam" id="PF00266"/>
    </source>
</evidence>
<protein>
    <submittedName>
        <fullName evidence="3">Selenocysteine lyase/Cysteine desulfurase</fullName>
    </submittedName>
</protein>
<evidence type="ECO:0000313" key="4">
    <source>
        <dbReference type="Proteomes" id="UP000236731"/>
    </source>
</evidence>
<dbReference type="Proteomes" id="UP000236731">
    <property type="component" value="Unassembled WGS sequence"/>
</dbReference>
<keyword evidence="1" id="KW-0663">Pyridoxal phosphate</keyword>
<dbReference type="EMBL" id="FNUT01000001">
    <property type="protein sequence ID" value="SEF43561.1"/>
    <property type="molecule type" value="Genomic_DNA"/>
</dbReference>
<dbReference type="Gene3D" id="3.40.640.10">
    <property type="entry name" value="Type I PLP-dependent aspartate aminotransferase-like (Major domain)"/>
    <property type="match status" value="1"/>
</dbReference>
<reference evidence="4" key="1">
    <citation type="submission" date="2016-10" db="EMBL/GenBank/DDBJ databases">
        <authorList>
            <person name="Varghese N."/>
            <person name="Submissions S."/>
        </authorList>
    </citation>
    <scope>NUCLEOTIDE SEQUENCE [LARGE SCALE GENOMIC DNA]</scope>
    <source>
        <strain evidence="4">DSM 22361</strain>
    </source>
</reference>
<dbReference type="OrthoDB" id="513408at2"/>
<organism evidence="3 4">
    <name type="scientific">Sphingobacterium lactis</name>
    <dbReference type="NCBI Taxonomy" id="797291"/>
    <lineage>
        <taxon>Bacteria</taxon>
        <taxon>Pseudomonadati</taxon>
        <taxon>Bacteroidota</taxon>
        <taxon>Sphingobacteriia</taxon>
        <taxon>Sphingobacteriales</taxon>
        <taxon>Sphingobacteriaceae</taxon>
        <taxon>Sphingobacterium</taxon>
    </lineage>
</organism>
<keyword evidence="3" id="KW-0456">Lyase</keyword>
<gene>
    <name evidence="3" type="ORF">SAMN05421877_101114</name>
</gene>
<proteinExistence type="predicted"/>
<evidence type="ECO:0000313" key="3">
    <source>
        <dbReference type="EMBL" id="SEF43561.1"/>
    </source>
</evidence>
<evidence type="ECO:0000256" key="1">
    <source>
        <dbReference type="ARBA" id="ARBA00022898"/>
    </source>
</evidence>
<dbReference type="PANTHER" id="PTHR43092:SF2">
    <property type="entry name" value="HERCYNYLCYSTEINE SULFOXIDE LYASE"/>
    <property type="match status" value="1"/>
</dbReference>
<dbReference type="InterPro" id="IPR015424">
    <property type="entry name" value="PyrdxlP-dep_Trfase"/>
</dbReference>
<dbReference type="PANTHER" id="PTHR43092">
    <property type="entry name" value="L-CYSTEINE DESULFHYDRASE"/>
    <property type="match status" value="1"/>
</dbReference>